<proteinExistence type="predicted"/>
<sequence>MSQLPLALELREGHALDNFHAGPNGAALATVRAAAEGEERQAFIWGAAGQGRSHLLEGAVRRAQELGRHACLLPAGELLPLVPDVLESMEQFDLLAVDDVDRFAGEAAWEEALFHLYNRMMARGGTLLFSATAAPGALGWLLPDLATRLAAGPVFRLQPMEEEDLAALLAERARERGLKLGPEVARFMVMRSERSPALLLERLATLDRTALARQRAPTIPFVKDVFGW</sequence>
<dbReference type="Pfam" id="PF22688">
    <property type="entry name" value="Hda_lid"/>
    <property type="match status" value="1"/>
</dbReference>
<evidence type="ECO:0000259" key="2">
    <source>
        <dbReference type="Pfam" id="PF22688"/>
    </source>
</evidence>
<dbReference type="EMBL" id="ARXX01000015">
    <property type="protein sequence ID" value="MBF5056001.1"/>
    <property type="molecule type" value="Genomic_DNA"/>
</dbReference>
<dbReference type="InterPro" id="IPR055199">
    <property type="entry name" value="Hda_lid"/>
</dbReference>
<name>A0ABS0AR99_9GAMM</name>
<evidence type="ECO:0000313" key="3">
    <source>
        <dbReference type="EMBL" id="MBF5056001.1"/>
    </source>
</evidence>
<dbReference type="InterPro" id="IPR027417">
    <property type="entry name" value="P-loop_NTPase"/>
</dbReference>
<dbReference type="Pfam" id="PF00308">
    <property type="entry name" value="Bac_DnaA"/>
    <property type="match status" value="1"/>
</dbReference>
<dbReference type="Gene3D" id="1.10.8.60">
    <property type="match status" value="1"/>
</dbReference>
<evidence type="ECO:0000313" key="4">
    <source>
        <dbReference type="Proteomes" id="UP000662703"/>
    </source>
</evidence>
<dbReference type="RefSeq" id="WP_161383766.1">
    <property type="nucleotide sequence ID" value="NZ_ARXX01000015.1"/>
</dbReference>
<reference evidence="3 4" key="1">
    <citation type="submission" date="2012-09" db="EMBL/GenBank/DDBJ databases">
        <title>Genome Sequence of alkane-degrading Bacterium Alcanivorax sp. 521-1.</title>
        <authorList>
            <person name="Lai Q."/>
            <person name="Shao Z."/>
        </authorList>
    </citation>
    <scope>NUCLEOTIDE SEQUENCE [LARGE SCALE GENOMIC DNA]</scope>
    <source>
        <strain evidence="3 4">521-1</strain>
    </source>
</reference>
<dbReference type="InterPro" id="IPR017788">
    <property type="entry name" value="Hda"/>
</dbReference>
<dbReference type="NCBIfam" id="TIGR03420">
    <property type="entry name" value="DnaA_homol_Hda"/>
    <property type="match status" value="1"/>
</dbReference>
<dbReference type="SUPFAM" id="SSF52540">
    <property type="entry name" value="P-loop containing nucleoside triphosphate hydrolases"/>
    <property type="match status" value="1"/>
</dbReference>
<feature type="domain" description="Chromosomal replication initiator protein DnaA ATPAse" evidence="1">
    <location>
        <begin position="87"/>
        <end position="152"/>
    </location>
</feature>
<evidence type="ECO:0000259" key="1">
    <source>
        <dbReference type="Pfam" id="PF00308"/>
    </source>
</evidence>
<evidence type="ECO:0008006" key="5">
    <source>
        <dbReference type="Google" id="ProtNLM"/>
    </source>
</evidence>
<dbReference type="PANTHER" id="PTHR30050">
    <property type="entry name" value="CHROMOSOMAL REPLICATION INITIATOR PROTEIN DNAA"/>
    <property type="match status" value="1"/>
</dbReference>
<keyword evidence="4" id="KW-1185">Reference proteome</keyword>
<dbReference type="Gene3D" id="3.40.50.300">
    <property type="entry name" value="P-loop containing nucleotide triphosphate hydrolases"/>
    <property type="match status" value="1"/>
</dbReference>
<dbReference type="InterPro" id="IPR013317">
    <property type="entry name" value="DnaA_dom"/>
</dbReference>
<organism evidence="3 4">
    <name type="scientific">Alloalcanivorax profundimaris</name>
    <dbReference type="NCBI Taxonomy" id="2735259"/>
    <lineage>
        <taxon>Bacteria</taxon>
        <taxon>Pseudomonadati</taxon>
        <taxon>Pseudomonadota</taxon>
        <taxon>Gammaproteobacteria</taxon>
        <taxon>Oceanospirillales</taxon>
        <taxon>Alcanivoracaceae</taxon>
        <taxon>Alloalcanivorax</taxon>
    </lineage>
</organism>
<dbReference type="Proteomes" id="UP000662703">
    <property type="component" value="Unassembled WGS sequence"/>
</dbReference>
<dbReference type="PANTHER" id="PTHR30050:SF5">
    <property type="entry name" value="DNAA REGULATORY INACTIVATOR HDA"/>
    <property type="match status" value="1"/>
</dbReference>
<accession>A0ABS0AR99</accession>
<gene>
    <name evidence="3" type="ORF">Y5W_01295</name>
</gene>
<comment type="caution">
    <text evidence="3">The sequence shown here is derived from an EMBL/GenBank/DDBJ whole genome shotgun (WGS) entry which is preliminary data.</text>
</comment>
<protein>
    <recommendedName>
        <fullName evidence="5">DnaA regulatory inactivator Hda</fullName>
    </recommendedName>
</protein>
<feature type="domain" description="Hda lid" evidence="2">
    <location>
        <begin position="163"/>
        <end position="225"/>
    </location>
</feature>